<dbReference type="STRING" id="1095776.SAMN04515672_3670"/>
<feature type="domain" description="RCK N-terminal" evidence="7">
    <location>
        <begin position="226"/>
        <end position="343"/>
    </location>
</feature>
<dbReference type="Pfam" id="PF02254">
    <property type="entry name" value="TrkA_N"/>
    <property type="match status" value="2"/>
</dbReference>
<dbReference type="InterPro" id="IPR006036">
    <property type="entry name" value="K_uptake_TrkA"/>
</dbReference>
<reference evidence="10" key="1">
    <citation type="submission" date="2016-10" db="EMBL/GenBank/DDBJ databases">
        <authorList>
            <person name="Varghese N."/>
            <person name="Submissions S."/>
        </authorList>
    </citation>
    <scope>NUCLEOTIDE SEQUENCE [LARGE SCALE GENOMIC DNA]</scope>
    <source>
        <strain evidence="10">B4,CECT 8067,JCM 17497</strain>
    </source>
</reference>
<sequence length="444" mass="48104">MYVLIVGAGQVGKMIASNLQDSHDVAVVERDSEIAEEISYSYDVLSVQGDGTELETLREAGLERADLIVACTDSDETNIVVCGTAKSVSETFTIARVRRRTLLNTWEGSAGAFGVDFMVCTDLLVAQTIFRISGFPQAQDVEMFAGGLVRMAEFDIGSDSPLVGQRVEEADQYDSMTFAGVFRDDEMIVARGETVFSAGDRIVVIGSPNSVKEFAMATVTDTTSSTDDVVIVGGSEIGFQTAREFEAHGFEPRLVERDHDRAREIAEALPKTFVMESDATDTEFLAREHIDEADIVIAALDSDEKNLLVSLLARRVGVDRTVAVIENTEYGDLFETVGIDVAINPREETAEEIVRFTRTDQTEKIAMLEHDRAEVIEVELGSGSALIGRQIADSMAELPECVVIGAISRGGELITPRGTTVPEAGDHVVLFVDATVLDEVSAVL</sequence>
<evidence type="ECO:0000256" key="6">
    <source>
        <dbReference type="ARBA" id="ARBA00023065"/>
    </source>
</evidence>
<dbReference type="Proteomes" id="UP000198882">
    <property type="component" value="Unassembled WGS sequence"/>
</dbReference>
<dbReference type="PANTHER" id="PTHR43833">
    <property type="entry name" value="POTASSIUM CHANNEL PROTEIN 2-RELATED-RELATED"/>
    <property type="match status" value="1"/>
</dbReference>
<dbReference type="InterPro" id="IPR003148">
    <property type="entry name" value="RCK_N"/>
</dbReference>
<dbReference type="PANTHER" id="PTHR43833:SF5">
    <property type="entry name" value="TRK SYSTEM POTASSIUM UPTAKE PROTEIN TRKA"/>
    <property type="match status" value="1"/>
</dbReference>
<evidence type="ECO:0000259" key="7">
    <source>
        <dbReference type="PROSITE" id="PS51201"/>
    </source>
</evidence>
<keyword evidence="5" id="KW-0520">NAD</keyword>
<dbReference type="GO" id="GO:0015079">
    <property type="term" value="F:potassium ion transmembrane transporter activity"/>
    <property type="evidence" value="ECO:0007669"/>
    <property type="project" value="InterPro"/>
</dbReference>
<dbReference type="OrthoDB" id="27588at2157"/>
<dbReference type="Gene3D" id="3.40.50.720">
    <property type="entry name" value="NAD(P)-binding Rossmann-like Domain"/>
    <property type="match status" value="2"/>
</dbReference>
<dbReference type="NCBIfam" id="NF007039">
    <property type="entry name" value="PRK09496.3-2"/>
    <property type="match status" value="1"/>
</dbReference>
<feature type="domain" description="RCK N-terminal" evidence="7">
    <location>
        <begin position="1"/>
        <end position="119"/>
    </location>
</feature>
<feature type="domain" description="RCK C-terminal" evidence="8">
    <location>
        <begin position="363"/>
        <end position="444"/>
    </location>
</feature>
<evidence type="ECO:0000259" key="8">
    <source>
        <dbReference type="PROSITE" id="PS51202"/>
    </source>
</evidence>
<keyword evidence="3" id="KW-0633">Potassium transport</keyword>
<evidence type="ECO:0000256" key="5">
    <source>
        <dbReference type="ARBA" id="ARBA00023027"/>
    </source>
</evidence>
<dbReference type="GO" id="GO:0005886">
    <property type="term" value="C:plasma membrane"/>
    <property type="evidence" value="ECO:0007669"/>
    <property type="project" value="InterPro"/>
</dbReference>
<accession>A0A1G9DXQ4</accession>
<evidence type="ECO:0000313" key="10">
    <source>
        <dbReference type="Proteomes" id="UP000198882"/>
    </source>
</evidence>
<dbReference type="PRINTS" id="PR00335">
    <property type="entry name" value="KUPTAKETRKA"/>
</dbReference>
<dbReference type="NCBIfam" id="NF007031">
    <property type="entry name" value="PRK09496.1-2"/>
    <property type="match status" value="1"/>
</dbReference>
<evidence type="ECO:0000313" key="9">
    <source>
        <dbReference type="EMBL" id="SDK68623.1"/>
    </source>
</evidence>
<keyword evidence="6" id="KW-0406">Ion transport</keyword>
<keyword evidence="2" id="KW-0813">Transport</keyword>
<feature type="domain" description="RCK C-terminal" evidence="8">
    <location>
        <begin position="139"/>
        <end position="220"/>
    </location>
</feature>
<evidence type="ECO:0000256" key="3">
    <source>
        <dbReference type="ARBA" id="ARBA00022538"/>
    </source>
</evidence>
<protein>
    <submittedName>
        <fullName evidence="9">Trk system potassium uptake protein TrkA</fullName>
    </submittedName>
</protein>
<dbReference type="SUPFAM" id="SSF51735">
    <property type="entry name" value="NAD(P)-binding Rossmann-fold domains"/>
    <property type="match status" value="2"/>
</dbReference>
<dbReference type="RefSeq" id="WP_090310324.1">
    <property type="nucleotide sequence ID" value="NZ_FNFE01000006.1"/>
</dbReference>
<dbReference type="PROSITE" id="PS51202">
    <property type="entry name" value="RCK_C"/>
    <property type="match status" value="2"/>
</dbReference>
<dbReference type="InterPro" id="IPR006037">
    <property type="entry name" value="RCK_C"/>
</dbReference>
<dbReference type="InterPro" id="IPR036721">
    <property type="entry name" value="RCK_C_sf"/>
</dbReference>
<keyword evidence="10" id="KW-1185">Reference proteome</keyword>
<evidence type="ECO:0000256" key="4">
    <source>
        <dbReference type="ARBA" id="ARBA00022958"/>
    </source>
</evidence>
<comment type="function">
    <text evidence="1">Part of a potassium transport system.</text>
</comment>
<organism evidence="9 10">
    <name type="scientific">Natronorubrum texcoconense</name>
    <dbReference type="NCBI Taxonomy" id="1095776"/>
    <lineage>
        <taxon>Archaea</taxon>
        <taxon>Methanobacteriati</taxon>
        <taxon>Methanobacteriota</taxon>
        <taxon>Stenosarchaea group</taxon>
        <taxon>Halobacteria</taxon>
        <taxon>Halobacteriales</taxon>
        <taxon>Natrialbaceae</taxon>
        <taxon>Natronorubrum</taxon>
    </lineage>
</organism>
<dbReference type="NCBIfam" id="NF007034">
    <property type="entry name" value="PRK09496.2-1"/>
    <property type="match status" value="1"/>
</dbReference>
<keyword evidence="4" id="KW-0630">Potassium</keyword>
<proteinExistence type="predicted"/>
<dbReference type="EMBL" id="FNFE01000006">
    <property type="protein sequence ID" value="SDK68623.1"/>
    <property type="molecule type" value="Genomic_DNA"/>
</dbReference>
<name>A0A1G9DXQ4_9EURY</name>
<dbReference type="PROSITE" id="PS51201">
    <property type="entry name" value="RCK_N"/>
    <property type="match status" value="2"/>
</dbReference>
<evidence type="ECO:0000256" key="1">
    <source>
        <dbReference type="ARBA" id="ARBA00003660"/>
    </source>
</evidence>
<evidence type="ECO:0000256" key="2">
    <source>
        <dbReference type="ARBA" id="ARBA00022448"/>
    </source>
</evidence>
<dbReference type="AlphaFoldDB" id="A0A1G9DXQ4"/>
<dbReference type="InterPro" id="IPR036291">
    <property type="entry name" value="NAD(P)-bd_dom_sf"/>
</dbReference>
<dbReference type="Gene3D" id="3.30.70.1450">
    <property type="entry name" value="Regulator of K+ conductance, C-terminal domain"/>
    <property type="match status" value="2"/>
</dbReference>
<gene>
    <name evidence="9" type="ORF">SAMN04515672_3670</name>
</gene>
<dbReference type="Pfam" id="PF02080">
    <property type="entry name" value="TrkA_C"/>
    <property type="match status" value="2"/>
</dbReference>
<dbReference type="SUPFAM" id="SSF116726">
    <property type="entry name" value="TrkA C-terminal domain-like"/>
    <property type="match status" value="2"/>
</dbReference>
<dbReference type="InterPro" id="IPR050721">
    <property type="entry name" value="Trk_Ktr_HKT_K-transport"/>
</dbReference>